<dbReference type="RefSeq" id="WP_078816033.1">
    <property type="nucleotide sequence ID" value="NZ_FUYE01000027.1"/>
</dbReference>
<gene>
    <name evidence="2" type="ORF">SAMN02745166_04930</name>
</gene>
<evidence type="ECO:0000256" key="1">
    <source>
        <dbReference type="SAM" id="Phobius"/>
    </source>
</evidence>
<reference evidence="3" key="1">
    <citation type="submission" date="2017-02" db="EMBL/GenBank/DDBJ databases">
        <authorList>
            <person name="Varghese N."/>
            <person name="Submissions S."/>
        </authorList>
    </citation>
    <scope>NUCLEOTIDE SEQUENCE [LARGE SCALE GENOMIC DNA]</scope>
    <source>
        <strain evidence="3">ATCC 700200</strain>
    </source>
</reference>
<evidence type="ECO:0000313" key="2">
    <source>
        <dbReference type="EMBL" id="SKB08401.1"/>
    </source>
</evidence>
<dbReference type="EMBL" id="FUYE01000027">
    <property type="protein sequence ID" value="SKB08401.1"/>
    <property type="molecule type" value="Genomic_DNA"/>
</dbReference>
<organism evidence="2 3">
    <name type="scientific">Prosthecobacter debontii</name>
    <dbReference type="NCBI Taxonomy" id="48467"/>
    <lineage>
        <taxon>Bacteria</taxon>
        <taxon>Pseudomonadati</taxon>
        <taxon>Verrucomicrobiota</taxon>
        <taxon>Verrucomicrobiia</taxon>
        <taxon>Verrucomicrobiales</taxon>
        <taxon>Verrucomicrobiaceae</taxon>
        <taxon>Prosthecobacter</taxon>
    </lineage>
</organism>
<keyword evidence="3" id="KW-1185">Reference proteome</keyword>
<dbReference type="AlphaFoldDB" id="A0A1T4Z4A4"/>
<evidence type="ECO:0000313" key="3">
    <source>
        <dbReference type="Proteomes" id="UP000190774"/>
    </source>
</evidence>
<proteinExistence type="predicted"/>
<keyword evidence="1" id="KW-0472">Membrane</keyword>
<sequence length="166" mass="19076">MNDCVSAFTDLAGLILQFISTVILGVAGWWITRGQLQLQKRELALKLLPERLTIRDKIQEMFFKAGAIAVVEDYRTLSRDFGDLKPRIQSFFGPDVNSLSLEVSEHLFQAVLTAQTLHDETGKSIMKAGEQRNEAIKRRDDHLRRATSCMPEMIDKMMMYLEFHDR</sequence>
<keyword evidence="1" id="KW-0812">Transmembrane</keyword>
<protein>
    <submittedName>
        <fullName evidence="2">Uncharacterized protein</fullName>
    </submittedName>
</protein>
<dbReference type="Proteomes" id="UP000190774">
    <property type="component" value="Unassembled WGS sequence"/>
</dbReference>
<feature type="transmembrane region" description="Helical" evidence="1">
    <location>
        <begin position="12"/>
        <end position="31"/>
    </location>
</feature>
<keyword evidence="1" id="KW-1133">Transmembrane helix</keyword>
<name>A0A1T4Z4A4_9BACT</name>
<accession>A0A1T4Z4A4</accession>